<dbReference type="AlphaFoldDB" id="A0AAX4KCP7"/>
<dbReference type="SUPFAM" id="SSF50494">
    <property type="entry name" value="Trypsin-like serine proteases"/>
    <property type="match status" value="1"/>
</dbReference>
<dbReference type="EMBL" id="CP144089">
    <property type="protein sequence ID" value="WWD04257.1"/>
    <property type="molecule type" value="Genomic_DNA"/>
</dbReference>
<keyword evidence="4" id="KW-1185">Reference proteome</keyword>
<dbReference type="InterPro" id="IPR009003">
    <property type="entry name" value="Peptidase_S1_PA"/>
</dbReference>
<dbReference type="GeneID" id="91101129"/>
<proteinExistence type="predicted"/>
<dbReference type="Proteomes" id="UP001358614">
    <property type="component" value="Chromosome 1"/>
</dbReference>
<organism evidence="3 4">
    <name type="scientific">Kwoniella europaea PYCC6329</name>
    <dbReference type="NCBI Taxonomy" id="1423913"/>
    <lineage>
        <taxon>Eukaryota</taxon>
        <taxon>Fungi</taxon>
        <taxon>Dikarya</taxon>
        <taxon>Basidiomycota</taxon>
        <taxon>Agaricomycotina</taxon>
        <taxon>Tremellomycetes</taxon>
        <taxon>Tremellales</taxon>
        <taxon>Cryptococcaceae</taxon>
        <taxon>Kwoniella</taxon>
    </lineage>
</organism>
<evidence type="ECO:0008006" key="5">
    <source>
        <dbReference type="Google" id="ProtNLM"/>
    </source>
</evidence>
<feature type="region of interest" description="Disordered" evidence="2">
    <location>
        <begin position="1"/>
        <end position="30"/>
    </location>
</feature>
<feature type="coiled-coil region" evidence="1">
    <location>
        <begin position="347"/>
        <end position="374"/>
    </location>
</feature>
<keyword evidence="1" id="KW-0175">Coiled coil</keyword>
<gene>
    <name evidence="3" type="ORF">V865_002325</name>
</gene>
<dbReference type="KEGG" id="ker:91101129"/>
<evidence type="ECO:0000256" key="2">
    <source>
        <dbReference type="SAM" id="MobiDB-lite"/>
    </source>
</evidence>
<reference evidence="3 4" key="1">
    <citation type="submission" date="2024-01" db="EMBL/GenBank/DDBJ databases">
        <title>Comparative genomics of Cryptococcus and Kwoniella reveals pathogenesis evolution and contrasting modes of karyotype evolution via chromosome fusion or intercentromeric recombination.</title>
        <authorList>
            <person name="Coelho M.A."/>
            <person name="David-Palma M."/>
            <person name="Shea T."/>
            <person name="Bowers K."/>
            <person name="McGinley-Smith S."/>
            <person name="Mohammad A.W."/>
            <person name="Gnirke A."/>
            <person name="Yurkov A.M."/>
            <person name="Nowrousian M."/>
            <person name="Sun S."/>
            <person name="Cuomo C.A."/>
            <person name="Heitman J."/>
        </authorList>
    </citation>
    <scope>NUCLEOTIDE SEQUENCE [LARGE SCALE GENOMIC DNA]</scope>
    <source>
        <strain evidence="3 4">PYCC6329</strain>
    </source>
</reference>
<dbReference type="RefSeq" id="XP_066082224.1">
    <property type="nucleotide sequence ID" value="XM_066226127.1"/>
</dbReference>
<evidence type="ECO:0000256" key="1">
    <source>
        <dbReference type="SAM" id="Coils"/>
    </source>
</evidence>
<accession>A0AAX4KCP7</accession>
<name>A0AAX4KCP7_9TREE</name>
<evidence type="ECO:0000313" key="4">
    <source>
        <dbReference type="Proteomes" id="UP001358614"/>
    </source>
</evidence>
<protein>
    <recommendedName>
        <fullName evidence="5">Peptidase S7 domain-containing protein</fullName>
    </recommendedName>
</protein>
<sequence length="587" mass="64278">MSETPPSNNSVSSTEASRATATMTTPTHLNRSSYYQSGSISIESDHFDLSDLSISPPTELELYAGYYHGVPTCPKLLARSGDDNWSQPRSTLDIGYPEPKVLAPVDAAHPITAIWDIPLGEELLQTLDRILPTANSIDVLKVCYEFEVESANPVIWIGVTPNTATSTIAKGVVKSCIALLEKYGMLDVQVEIKESTVSLLALNRLYDPLNLPVATQEITRQFSASLGLAITTRAKPFVFGSSAFFVRDRLDKTDTIMLLTGQHVISGTTNINGYNAYVKLPSDKDGIIKPKYVESEIDKAPPTDVVIINQHIIKKAQTALHTKIQRKSSDVEKGKVAVDAALSSDRAIRTKLELELAELDLKALEATEKDLLESWFSPGQNVIGQVFCFPQKRYNVGDKGYTEDFAVIRLDSRRLPRSIHNSLDLSSEASYDYAAYDDHAPFLAIPDPGFLRVEGMLNEHDLRQPLSVLCYGAASGLKRGRSLSVMSMVKPYGEDGQKRIEGYTRTWSREWGIVAIKKDGPAPFSVPGDSGSGVIARDGRAGGILTGGSGAGNGPPEAEGKDVTYVTPIYWILERMKEYGFRDPQLL</sequence>
<evidence type="ECO:0000313" key="3">
    <source>
        <dbReference type="EMBL" id="WWD04257.1"/>
    </source>
</evidence>